<reference evidence="2" key="1">
    <citation type="submission" date="2016-10" db="EMBL/GenBank/DDBJ databases">
        <authorList>
            <person name="Varghese N."/>
            <person name="Submissions S."/>
        </authorList>
    </citation>
    <scope>NUCLEOTIDE SEQUENCE [LARGE SCALE GENOMIC DNA]</scope>
    <source>
        <strain evidence="2">IBRC-M 10655</strain>
    </source>
</reference>
<accession>A0A1H0NL35</accession>
<dbReference type="Proteomes" id="UP000199651">
    <property type="component" value="Unassembled WGS sequence"/>
</dbReference>
<sequence>MSSDERNHRPTIDAVIVFRGYAFVSDLSFADIAAVVGRGPWTWTERDSESLGDYLWTRVNETNIRVFEDEGHYCLDFKFTGNDPAQFDVLVDTLLTRVLPTIGARDVRPDRDYYS</sequence>
<dbReference type="EMBL" id="FNJB01000005">
    <property type="protein sequence ID" value="SDO93258.1"/>
    <property type="molecule type" value="Genomic_DNA"/>
</dbReference>
<keyword evidence="2" id="KW-1185">Reference proteome</keyword>
<evidence type="ECO:0000313" key="2">
    <source>
        <dbReference type="Proteomes" id="UP000199651"/>
    </source>
</evidence>
<organism evidence="1 2">
    <name type="scientific">Actinokineospora alba</name>
    <dbReference type="NCBI Taxonomy" id="504798"/>
    <lineage>
        <taxon>Bacteria</taxon>
        <taxon>Bacillati</taxon>
        <taxon>Actinomycetota</taxon>
        <taxon>Actinomycetes</taxon>
        <taxon>Pseudonocardiales</taxon>
        <taxon>Pseudonocardiaceae</taxon>
        <taxon>Actinokineospora</taxon>
    </lineage>
</organism>
<evidence type="ECO:0000313" key="1">
    <source>
        <dbReference type="EMBL" id="SDO93258.1"/>
    </source>
</evidence>
<name>A0A1H0NL35_9PSEU</name>
<dbReference type="STRING" id="504798.SAMN05421871_102435"/>
<proteinExistence type="predicted"/>
<dbReference type="AlphaFoldDB" id="A0A1H0NL35"/>
<protein>
    <submittedName>
        <fullName evidence="1">Uncharacterized protein</fullName>
    </submittedName>
</protein>
<gene>
    <name evidence="1" type="ORF">SAMN05192558_105385</name>
</gene>